<accession>A0A1E4T969</accession>
<dbReference type="InterPro" id="IPR001232">
    <property type="entry name" value="SKP1-like"/>
</dbReference>
<evidence type="ECO:0000256" key="2">
    <source>
        <dbReference type="ARBA" id="ARBA00009993"/>
    </source>
</evidence>
<evidence type="ECO:0000313" key="6">
    <source>
        <dbReference type="EMBL" id="ODV88279.1"/>
    </source>
</evidence>
<dbReference type="CDD" id="cd18321">
    <property type="entry name" value="BTB_POZ_EloC"/>
    <property type="match status" value="1"/>
</dbReference>
<comment type="subcellular location">
    <subcellularLocation>
        <location evidence="1">Nucleus</location>
    </subcellularLocation>
</comment>
<feature type="domain" description="SKP1 component POZ" evidence="5">
    <location>
        <begin position="12"/>
        <end position="73"/>
    </location>
</feature>
<keyword evidence="4" id="KW-0539">Nucleus</keyword>
<dbReference type="SMART" id="SM00512">
    <property type="entry name" value="Skp1"/>
    <property type="match status" value="1"/>
</dbReference>
<dbReference type="FunFam" id="3.30.710.10:FF:000035">
    <property type="entry name" value="Elongin C transcription elongation factor"/>
    <property type="match status" value="1"/>
</dbReference>
<name>A0A1E4T969_9ASCO</name>
<dbReference type="PANTHER" id="PTHR20648">
    <property type="entry name" value="ELONGIN-C"/>
    <property type="match status" value="1"/>
</dbReference>
<reference evidence="7" key="1">
    <citation type="submission" date="2016-04" db="EMBL/GenBank/DDBJ databases">
        <title>Comparative genomics of biotechnologically important yeasts.</title>
        <authorList>
            <consortium name="DOE Joint Genome Institute"/>
            <person name="Riley R."/>
            <person name="Haridas S."/>
            <person name="Wolfe K.H."/>
            <person name="Lopes M.R."/>
            <person name="Hittinger C.T."/>
            <person name="Goker M."/>
            <person name="Salamov A."/>
            <person name="Wisecaver J."/>
            <person name="Long T.M."/>
            <person name="Aerts A.L."/>
            <person name="Barry K."/>
            <person name="Choi C."/>
            <person name="Clum A."/>
            <person name="Coughlan A.Y."/>
            <person name="Deshpande S."/>
            <person name="Douglass A.P."/>
            <person name="Hanson S.J."/>
            <person name="Klenk H.-P."/>
            <person name="Labutti K."/>
            <person name="Lapidus A."/>
            <person name="Lindquist E."/>
            <person name="Lipzen A."/>
            <person name="Meier-Kolthoff J.P."/>
            <person name="Ohm R.A."/>
            <person name="Otillar R.P."/>
            <person name="Pangilinan J."/>
            <person name="Peng Y."/>
            <person name="Rokas A."/>
            <person name="Rosa C.A."/>
            <person name="Scheuner C."/>
            <person name="Sibirny A.A."/>
            <person name="Slot J.C."/>
            <person name="Stielow J.B."/>
            <person name="Sun H."/>
            <person name="Kurtzman C.P."/>
            <person name="Blackwell M."/>
            <person name="Grigoriev I.V."/>
            <person name="Jeffries T.W."/>
        </authorList>
    </citation>
    <scope>NUCLEOTIDE SEQUENCE [LARGE SCALE GENOMIC DNA]</scope>
    <source>
        <strain evidence="7">NRRL YB-2248</strain>
    </source>
</reference>
<evidence type="ECO:0000256" key="1">
    <source>
        <dbReference type="ARBA" id="ARBA00004123"/>
    </source>
</evidence>
<sequence length="103" mass="11616">MSDSEQDQLSTFVTLISNDGFQFQISRDAAVVSGTLKGMLNTSFQESSTNKIKLHELDAVLLEKVIEYLYYNLKYKESVDVPEFDIPTEMALELLVAADFLDV</sequence>
<protein>
    <recommendedName>
        <fullName evidence="3">Elongin-C</fullName>
    </recommendedName>
</protein>
<proteinExistence type="inferred from homology"/>
<gene>
    <name evidence="6" type="ORF">CANARDRAFT_193917</name>
</gene>
<dbReference type="Proteomes" id="UP000094801">
    <property type="component" value="Unassembled WGS sequence"/>
</dbReference>
<dbReference type="STRING" id="983967.A0A1E4T969"/>
<dbReference type="InterPro" id="IPR039948">
    <property type="entry name" value="ELC1"/>
</dbReference>
<evidence type="ECO:0000256" key="4">
    <source>
        <dbReference type="ARBA" id="ARBA00023242"/>
    </source>
</evidence>
<dbReference type="AlphaFoldDB" id="A0A1E4T969"/>
<dbReference type="Gene3D" id="3.30.710.10">
    <property type="entry name" value="Potassium Channel Kv1.1, Chain A"/>
    <property type="match status" value="1"/>
</dbReference>
<evidence type="ECO:0000256" key="3">
    <source>
        <dbReference type="ARBA" id="ARBA00021347"/>
    </source>
</evidence>
<dbReference type="InterPro" id="IPR016073">
    <property type="entry name" value="Skp1_comp_POZ"/>
</dbReference>
<dbReference type="InterPro" id="IPR011333">
    <property type="entry name" value="SKP1/BTB/POZ_sf"/>
</dbReference>
<evidence type="ECO:0000313" key="7">
    <source>
        <dbReference type="Proteomes" id="UP000094801"/>
    </source>
</evidence>
<evidence type="ECO:0000259" key="5">
    <source>
        <dbReference type="Pfam" id="PF03931"/>
    </source>
</evidence>
<keyword evidence="7" id="KW-1185">Reference proteome</keyword>
<dbReference type="GO" id="GO:0005634">
    <property type="term" value="C:nucleus"/>
    <property type="evidence" value="ECO:0007669"/>
    <property type="project" value="UniProtKB-SubCell"/>
</dbReference>
<dbReference type="GO" id="GO:0006511">
    <property type="term" value="P:ubiquitin-dependent protein catabolic process"/>
    <property type="evidence" value="ECO:0007669"/>
    <property type="project" value="InterPro"/>
</dbReference>
<dbReference type="Pfam" id="PF03931">
    <property type="entry name" value="Skp1_POZ"/>
    <property type="match status" value="1"/>
</dbReference>
<dbReference type="SUPFAM" id="SSF54695">
    <property type="entry name" value="POZ domain"/>
    <property type="match status" value="1"/>
</dbReference>
<comment type="similarity">
    <text evidence="2">Belongs to the SKP1 family.</text>
</comment>
<organism evidence="6 7">
    <name type="scientific">[Candida] arabinofermentans NRRL YB-2248</name>
    <dbReference type="NCBI Taxonomy" id="983967"/>
    <lineage>
        <taxon>Eukaryota</taxon>
        <taxon>Fungi</taxon>
        <taxon>Dikarya</taxon>
        <taxon>Ascomycota</taxon>
        <taxon>Saccharomycotina</taxon>
        <taxon>Pichiomycetes</taxon>
        <taxon>Pichiales</taxon>
        <taxon>Pichiaceae</taxon>
        <taxon>Ogataea</taxon>
        <taxon>Ogataea/Candida clade</taxon>
    </lineage>
</organism>
<dbReference type="EMBL" id="KV453847">
    <property type="protein sequence ID" value="ODV88279.1"/>
    <property type="molecule type" value="Genomic_DNA"/>
</dbReference>